<evidence type="ECO:0000256" key="1">
    <source>
        <dbReference type="SAM" id="MobiDB-lite"/>
    </source>
</evidence>
<protein>
    <submittedName>
        <fullName evidence="2">Uncharacterized protein</fullName>
    </submittedName>
</protein>
<organism evidence="2 3">
    <name type="scientific">Xanthomonas chitinilytica</name>
    <dbReference type="NCBI Taxonomy" id="2989819"/>
    <lineage>
        <taxon>Bacteria</taxon>
        <taxon>Pseudomonadati</taxon>
        <taxon>Pseudomonadota</taxon>
        <taxon>Gammaproteobacteria</taxon>
        <taxon>Lysobacterales</taxon>
        <taxon>Lysobacteraceae</taxon>
        <taxon>Xanthomonas</taxon>
    </lineage>
</organism>
<evidence type="ECO:0000313" key="3">
    <source>
        <dbReference type="Proteomes" id="UP001209922"/>
    </source>
</evidence>
<comment type="caution">
    <text evidence="2">The sequence shown here is derived from an EMBL/GenBank/DDBJ whole genome shotgun (WGS) entry which is preliminary data.</text>
</comment>
<name>A0ABT3JZR8_9XANT</name>
<reference evidence="2 3" key="1">
    <citation type="submission" date="2022-10" db="EMBL/GenBank/DDBJ databases">
        <title>Xanthomonas sp. H13-6.</title>
        <authorList>
            <person name="Liu X."/>
            <person name="Deng Z."/>
            <person name="Jiang Y."/>
            <person name="Yu T."/>
            <person name="Ai J."/>
        </authorList>
    </citation>
    <scope>NUCLEOTIDE SEQUENCE [LARGE SCALE GENOMIC DNA]</scope>
    <source>
        <strain evidence="2 3">H13-6</strain>
    </source>
</reference>
<evidence type="ECO:0000313" key="2">
    <source>
        <dbReference type="EMBL" id="MCW4473981.1"/>
    </source>
</evidence>
<dbReference type="RefSeq" id="WP_265128985.1">
    <property type="nucleotide sequence ID" value="NZ_JAPCHY010000016.1"/>
</dbReference>
<sequence>MSLTSPSNDDDIAPLLPGTQESPAASPAQATRLAPGGVLQRLETMAQAELAQLAARPPTTRPIDDPMLAGLAWDLGLCGRDALRGED</sequence>
<gene>
    <name evidence="2" type="ORF">OK345_15885</name>
</gene>
<accession>A0ABT3JZR8</accession>
<dbReference type="EMBL" id="JAPCHY010000016">
    <property type="protein sequence ID" value="MCW4473981.1"/>
    <property type="molecule type" value="Genomic_DNA"/>
</dbReference>
<feature type="region of interest" description="Disordered" evidence="1">
    <location>
        <begin position="1"/>
        <end position="30"/>
    </location>
</feature>
<keyword evidence="3" id="KW-1185">Reference proteome</keyword>
<dbReference type="Proteomes" id="UP001209922">
    <property type="component" value="Unassembled WGS sequence"/>
</dbReference>
<proteinExistence type="predicted"/>